<dbReference type="RefSeq" id="XP_016499960.1">
    <property type="nucleotide sequence ID" value="XM_016644474.1"/>
</dbReference>
<protein>
    <recommendedName>
        <fullName evidence="2">Reverse transcriptase domain-containing protein</fullName>
    </recommendedName>
</protein>
<name>A0A1S4CFL6_TOBAC</name>
<dbReference type="OrthoDB" id="1938625at2759"/>
<evidence type="ECO:0000256" key="1">
    <source>
        <dbReference type="SAM" id="Coils"/>
    </source>
</evidence>
<gene>
    <name evidence="3" type="primary">LOC107818447</name>
</gene>
<accession>A0A1S4CFL6</accession>
<dbReference type="OMA" id="DIMARWL"/>
<dbReference type="InterPro" id="IPR043502">
    <property type="entry name" value="DNA/RNA_pol_sf"/>
</dbReference>
<dbReference type="PaxDb" id="4097-A0A1S4CFL6"/>
<dbReference type="CDD" id="cd01650">
    <property type="entry name" value="RT_nLTR_like"/>
    <property type="match status" value="1"/>
</dbReference>
<evidence type="ECO:0000259" key="2">
    <source>
        <dbReference type="PROSITE" id="PS50878"/>
    </source>
</evidence>
<dbReference type="PANTHER" id="PTHR33116">
    <property type="entry name" value="REVERSE TRANSCRIPTASE ZINC-BINDING DOMAIN-CONTAINING PROTEIN-RELATED-RELATED"/>
    <property type="match status" value="1"/>
</dbReference>
<sequence>MVSANYNIKVSFKFFNIWVEHKDFMKIVEEIWQNTSSTNNMKNIWMKLKNLRTVLRKLNNEEFKFIKQKIKKARQDFKSTQEQIQLKNNIDLLAEERKLLQELKNGHLWKRVPYNRKLKKLVDPEEIREEIIKFYKSLMGSAAHVLPAVNKQTMRKGPVIAQQQRIRLCAEVTEKEIYDGLSLIANDKSPGVDGLQEVVPDIICEAQAGFILGRKIADNIFLAHELVKDYTRKNLSPRCMIKIDLQKAYDSVEWTFVRQMLNELGFPDQFVFWIMEYVQTINYTMVINDEQSKPFNAARGLRQGDPISPFLFTIAMEYPSRLLNELKEDKRYQFHPKCAKLGITHLCFTDDLLLFAKGNLPSITALYEYFRIFSATSGLQANLGKSCVYFGGVRKEEQDNILKHLGFVHGNLPFKYLGVPLSTKKISLLQWQPLIEKITARITSWTSKKLSYAGRTQLVKSVLFGMQAYWAQLFHIPSKVLKTIYAYCRSYLWSGINSITKKALIAWDRVCMPKSMGGIGIINIKLWNQAAQIKTCWDVAHKQDKMWIRWIHAYYIKGKPLMETIVPAQASWITRKILESKNKLHLIPGNKTTRSLTNTIYYKLLPEMRPVIWKSLMFKNDARPKVSFIMWLYLQGRLATTDRLMRWGMTVETTYSLCQAELETREHLFVECDFAKAIWRRLQKWLKWQQTTEEWNQHVDWAIKSAKGKSQQAQIFKLVYAECIYAIWMERNNRVFEKKTRSWETIVREIVYIYYIRAGPRVKEFVHNFTFYMFKNFVLVESSLYIEVVRKDRYIFFDIANSV</sequence>
<feature type="domain" description="Reverse transcriptase" evidence="2">
    <location>
        <begin position="130"/>
        <end position="421"/>
    </location>
</feature>
<dbReference type="KEGG" id="nta:107818447"/>
<dbReference type="SUPFAM" id="SSF56672">
    <property type="entry name" value="DNA/RNA polymerases"/>
    <property type="match status" value="1"/>
</dbReference>
<dbReference type="PANTHER" id="PTHR33116:SF66">
    <property type="entry name" value="REVERSE TRANSCRIPTASE ZINC-BINDING DOMAIN-CONTAINING PROTEIN"/>
    <property type="match status" value="1"/>
</dbReference>
<dbReference type="PROSITE" id="PS50878">
    <property type="entry name" value="RT_POL"/>
    <property type="match status" value="1"/>
</dbReference>
<dbReference type="InterPro" id="IPR000477">
    <property type="entry name" value="RT_dom"/>
</dbReference>
<dbReference type="Pfam" id="PF00078">
    <property type="entry name" value="RVT_1"/>
    <property type="match status" value="1"/>
</dbReference>
<organism evidence="3">
    <name type="scientific">Nicotiana tabacum</name>
    <name type="common">Common tobacco</name>
    <dbReference type="NCBI Taxonomy" id="4097"/>
    <lineage>
        <taxon>Eukaryota</taxon>
        <taxon>Viridiplantae</taxon>
        <taxon>Streptophyta</taxon>
        <taxon>Embryophyta</taxon>
        <taxon>Tracheophyta</taxon>
        <taxon>Spermatophyta</taxon>
        <taxon>Magnoliopsida</taxon>
        <taxon>eudicotyledons</taxon>
        <taxon>Gunneridae</taxon>
        <taxon>Pentapetalae</taxon>
        <taxon>asterids</taxon>
        <taxon>lamiids</taxon>
        <taxon>Solanales</taxon>
        <taxon>Solanaceae</taxon>
        <taxon>Nicotianoideae</taxon>
        <taxon>Nicotianeae</taxon>
        <taxon>Nicotiana</taxon>
    </lineage>
</organism>
<dbReference type="Pfam" id="PF13966">
    <property type="entry name" value="zf-RVT"/>
    <property type="match status" value="1"/>
</dbReference>
<dbReference type="AlphaFoldDB" id="A0A1S4CFL6"/>
<evidence type="ECO:0000313" key="3">
    <source>
        <dbReference type="RefSeq" id="XP_016499960.1"/>
    </source>
</evidence>
<keyword evidence="1" id="KW-0175">Coiled coil</keyword>
<proteinExistence type="predicted"/>
<feature type="coiled-coil region" evidence="1">
    <location>
        <begin position="63"/>
        <end position="103"/>
    </location>
</feature>
<reference evidence="3" key="1">
    <citation type="submission" date="2025-08" db="UniProtKB">
        <authorList>
            <consortium name="RefSeq"/>
        </authorList>
    </citation>
    <scope>IDENTIFICATION</scope>
</reference>
<dbReference type="InterPro" id="IPR026960">
    <property type="entry name" value="RVT-Znf"/>
</dbReference>
<dbReference type="STRING" id="4097.A0A1S4CFL6"/>